<protein>
    <submittedName>
        <fullName evidence="2">Uncharacterized protein</fullName>
    </submittedName>
</protein>
<name>A0AAF0WQA3_DAUCS</name>
<reference evidence="2" key="2">
    <citation type="submission" date="2022-03" db="EMBL/GenBank/DDBJ databases">
        <title>Draft title - Genomic analysis of global carrot germplasm unveils the trajectory of domestication and the origin of high carotenoid orange carrot.</title>
        <authorList>
            <person name="Iorizzo M."/>
            <person name="Ellison S."/>
            <person name="Senalik D."/>
            <person name="Macko-Podgorni A."/>
            <person name="Grzebelus D."/>
            <person name="Bostan H."/>
            <person name="Rolling W."/>
            <person name="Curaba J."/>
            <person name="Simon P."/>
        </authorList>
    </citation>
    <scope>NUCLEOTIDE SEQUENCE</scope>
    <source>
        <tissue evidence="2">Leaf</tissue>
    </source>
</reference>
<evidence type="ECO:0000313" key="3">
    <source>
        <dbReference type="Proteomes" id="UP000077755"/>
    </source>
</evidence>
<gene>
    <name evidence="2" type="ORF">DCAR_0313086</name>
</gene>
<dbReference type="Proteomes" id="UP000077755">
    <property type="component" value="Chromosome 3"/>
</dbReference>
<organism evidence="2 3">
    <name type="scientific">Daucus carota subsp. sativus</name>
    <name type="common">Carrot</name>
    <dbReference type="NCBI Taxonomy" id="79200"/>
    <lineage>
        <taxon>Eukaryota</taxon>
        <taxon>Viridiplantae</taxon>
        <taxon>Streptophyta</taxon>
        <taxon>Embryophyta</taxon>
        <taxon>Tracheophyta</taxon>
        <taxon>Spermatophyta</taxon>
        <taxon>Magnoliopsida</taxon>
        <taxon>eudicotyledons</taxon>
        <taxon>Gunneridae</taxon>
        <taxon>Pentapetalae</taxon>
        <taxon>asterids</taxon>
        <taxon>campanulids</taxon>
        <taxon>Apiales</taxon>
        <taxon>Apiaceae</taxon>
        <taxon>Apioideae</taxon>
        <taxon>Scandiceae</taxon>
        <taxon>Daucinae</taxon>
        <taxon>Daucus</taxon>
        <taxon>Daucus sect. Daucus</taxon>
    </lineage>
</organism>
<accession>A0AAF0WQA3</accession>
<feature type="region of interest" description="Disordered" evidence="1">
    <location>
        <begin position="75"/>
        <end position="95"/>
    </location>
</feature>
<dbReference type="AlphaFoldDB" id="A0AAF0WQA3"/>
<dbReference type="InterPro" id="IPR040378">
    <property type="entry name" value="BASL"/>
</dbReference>
<dbReference type="PANTHER" id="PTHR33914:SF3">
    <property type="entry name" value="PROTEIN BREAKING OF ASYMMETRY IN THE STOMATAL LINEAGE"/>
    <property type="match status" value="1"/>
</dbReference>
<reference evidence="2" key="1">
    <citation type="journal article" date="2016" name="Nat. Genet.">
        <title>A high-quality carrot genome assembly provides new insights into carotenoid accumulation and asterid genome evolution.</title>
        <authorList>
            <person name="Iorizzo M."/>
            <person name="Ellison S."/>
            <person name="Senalik D."/>
            <person name="Zeng P."/>
            <person name="Satapoomin P."/>
            <person name="Huang J."/>
            <person name="Bowman M."/>
            <person name="Iovene M."/>
            <person name="Sanseverino W."/>
            <person name="Cavagnaro P."/>
            <person name="Yildiz M."/>
            <person name="Macko-Podgorni A."/>
            <person name="Moranska E."/>
            <person name="Grzebelus E."/>
            <person name="Grzebelus D."/>
            <person name="Ashrafi H."/>
            <person name="Zheng Z."/>
            <person name="Cheng S."/>
            <person name="Spooner D."/>
            <person name="Van Deynze A."/>
            <person name="Simon P."/>
        </authorList>
    </citation>
    <scope>NUCLEOTIDE SEQUENCE</scope>
    <source>
        <tissue evidence="2">Leaf</tissue>
    </source>
</reference>
<dbReference type="GO" id="GO:0009786">
    <property type="term" value="P:regulation of asymmetric cell division"/>
    <property type="evidence" value="ECO:0007669"/>
    <property type="project" value="InterPro"/>
</dbReference>
<feature type="region of interest" description="Disordered" evidence="1">
    <location>
        <begin position="31"/>
        <end position="54"/>
    </location>
</feature>
<sequence>MSLPLKWSSVKDCASTLYACKFQLDESAMISTKPDRERNNSREKKSRTKIEDTEQPSIADKDYIVFKFNGKGGIDLVEEKSPPRNQDPAGKNRNQKVQFISRTCVKGEPNISSSIDNLIIVKGGGDDTDVIIEVKESTPQKTLSESTRSDSSAGSFAFPVVNMEMNGSPERMPKYNEHKKIERILRFPCCKF</sequence>
<dbReference type="EMBL" id="CP093345">
    <property type="protein sequence ID" value="WOG93799.1"/>
    <property type="molecule type" value="Genomic_DNA"/>
</dbReference>
<proteinExistence type="predicted"/>
<evidence type="ECO:0000313" key="2">
    <source>
        <dbReference type="EMBL" id="WOG93799.1"/>
    </source>
</evidence>
<evidence type="ECO:0000256" key="1">
    <source>
        <dbReference type="SAM" id="MobiDB-lite"/>
    </source>
</evidence>
<dbReference type="PANTHER" id="PTHR33914">
    <property type="entry name" value="18S PRE-RIBOSOMAL ASSEMBLY PROTEIN GAR2-LIKE PROTEIN"/>
    <property type="match status" value="1"/>
</dbReference>
<keyword evidence="3" id="KW-1185">Reference proteome</keyword>
<feature type="compositionally biased region" description="Basic and acidic residues" evidence="1">
    <location>
        <begin position="33"/>
        <end position="52"/>
    </location>
</feature>